<dbReference type="PRINTS" id="PR00458">
    <property type="entry name" value="PEROXIDASE"/>
</dbReference>
<comment type="cofactor">
    <cofactor evidence="15 18">
        <name>Ca(2+)</name>
        <dbReference type="ChEBI" id="CHEBI:29108"/>
    </cofactor>
    <text evidence="15 18">Binds 2 calcium ions per subunit.</text>
</comment>
<comment type="similarity">
    <text evidence="18">Belongs to the peroxidase family. Classical plant (class III) peroxidase subfamily.</text>
</comment>
<sequence>MDNTPRLIQTVSSLVLILSISSLASASLKVGFYSSTCPSAEAIVKSTVEKAISANPGIAAGLIRMHFHDCFVRGCDGSVLLASTPGNPISERDNFVNNPSLRGFEVIEDAKNQIEAACPETVSCADILAFAARDSVSKVGGISYDVPSGRRDGRVSIGDEVLDNLPRPSLSADDLISNFERKGLSADEMVTLSGAHSIGVSHCGAFSNRLYSFSDTVTQDPSLDSSYAETLKTQCPPPPPTSDPTVSLEPSTPIRLDSKYYEGLINHRGLLTSDQTLYTSQSTRGMVQSNANNGASWADKFALAMLRMGSIEVLTGSDGEIRKQCSFVN</sequence>
<keyword evidence="6 18" id="KW-0349">Heme</keyword>
<dbReference type="FunFam" id="1.10.520.10:FF:000001">
    <property type="entry name" value="Peroxidase"/>
    <property type="match status" value="1"/>
</dbReference>
<evidence type="ECO:0000313" key="21">
    <source>
        <dbReference type="EMBL" id="RZB41765.1"/>
    </source>
</evidence>
<gene>
    <name evidence="21" type="ORF">D0Y65_052680</name>
</gene>
<keyword evidence="11 17" id="KW-1015">Disulfide bond</keyword>
<dbReference type="SMR" id="A0A445EYZ9"/>
<dbReference type="PRINTS" id="PR00461">
    <property type="entry name" value="PLPEROXIDASE"/>
</dbReference>
<dbReference type="FunFam" id="1.10.420.10:FF:000006">
    <property type="entry name" value="Peroxidase"/>
    <property type="match status" value="1"/>
</dbReference>
<keyword evidence="7 15" id="KW-0479">Metal-binding</keyword>
<dbReference type="GO" id="GO:0020037">
    <property type="term" value="F:heme binding"/>
    <property type="evidence" value="ECO:0007669"/>
    <property type="project" value="UniProtKB-UniRule"/>
</dbReference>
<evidence type="ECO:0000256" key="7">
    <source>
        <dbReference type="ARBA" id="ARBA00022723"/>
    </source>
</evidence>
<evidence type="ECO:0000256" key="9">
    <source>
        <dbReference type="ARBA" id="ARBA00023002"/>
    </source>
</evidence>
<feature type="binding site" evidence="15">
    <location>
        <position position="78"/>
    </location>
    <ligand>
        <name>Ca(2+)</name>
        <dbReference type="ChEBI" id="CHEBI:29108"/>
        <label>1</label>
    </ligand>
</feature>
<evidence type="ECO:0000256" key="19">
    <source>
        <dbReference type="SAM" id="MobiDB-lite"/>
    </source>
</evidence>
<feature type="binding site" description="axial binding residue" evidence="15">
    <location>
        <position position="196"/>
    </location>
    <ligand>
        <name>heme b</name>
        <dbReference type="ChEBI" id="CHEBI:60344"/>
    </ligand>
    <ligandPart>
        <name>Fe</name>
        <dbReference type="ChEBI" id="CHEBI:18248"/>
    </ligandPart>
</feature>
<keyword evidence="18" id="KW-0376">Hydrogen peroxide</keyword>
<dbReference type="InterPro" id="IPR019794">
    <property type="entry name" value="Peroxidases_AS"/>
</dbReference>
<keyword evidence="5 18" id="KW-0575">Peroxidase</keyword>
<evidence type="ECO:0000256" key="8">
    <source>
        <dbReference type="ARBA" id="ARBA00022837"/>
    </source>
</evidence>
<feature type="signal peptide" evidence="18">
    <location>
        <begin position="1"/>
        <end position="26"/>
    </location>
</feature>
<dbReference type="PROSITE" id="PS50873">
    <property type="entry name" value="PEROXIDASE_4"/>
    <property type="match status" value="1"/>
</dbReference>
<feature type="binding site" evidence="15">
    <location>
        <position position="72"/>
    </location>
    <ligand>
        <name>Ca(2+)</name>
        <dbReference type="ChEBI" id="CHEBI:29108"/>
        <label>1</label>
    </ligand>
</feature>
<evidence type="ECO:0000256" key="15">
    <source>
        <dbReference type="PIRSR" id="PIRSR600823-3"/>
    </source>
</evidence>
<comment type="function">
    <text evidence="2">Removal of H(2)O(2), oxidation of toxic reductants, biosynthesis and degradation of lignin, suberization, auxin catabolism, response to environmental stresses such as wounding, pathogen attack and oxidative stress. These functions might be dependent on each isozyme/isoform in each plant tissue.</text>
</comment>
<comment type="cofactor">
    <cofactor evidence="15 18">
        <name>heme b</name>
        <dbReference type="ChEBI" id="CHEBI:60344"/>
    </cofactor>
    <text evidence="15 18">Binds 1 heme b (iron(II)-protoporphyrin IX) group per subunit.</text>
</comment>
<keyword evidence="10 15" id="KW-0408">Iron</keyword>
<dbReference type="InterPro" id="IPR010255">
    <property type="entry name" value="Haem_peroxidase_sf"/>
</dbReference>
<dbReference type="PROSITE" id="PS00435">
    <property type="entry name" value="PEROXIDASE_1"/>
    <property type="match status" value="1"/>
</dbReference>
<evidence type="ECO:0000256" key="11">
    <source>
        <dbReference type="ARBA" id="ARBA00023157"/>
    </source>
</evidence>
<feature type="disulfide bond" evidence="17">
    <location>
        <begin position="70"/>
        <end position="75"/>
    </location>
</feature>
<feature type="binding site" evidence="15">
    <location>
        <position position="69"/>
    </location>
    <ligand>
        <name>Ca(2+)</name>
        <dbReference type="ChEBI" id="CHEBI:29108"/>
        <label>1</label>
    </ligand>
</feature>
<keyword evidence="12" id="KW-0325">Glycoprotein</keyword>
<feature type="binding site" evidence="15">
    <location>
        <position position="91"/>
    </location>
    <ligand>
        <name>Ca(2+)</name>
        <dbReference type="ChEBI" id="CHEBI:29108"/>
        <label>1</label>
    </ligand>
</feature>
<feature type="binding site" evidence="15">
    <location>
        <position position="74"/>
    </location>
    <ligand>
        <name>Ca(2+)</name>
        <dbReference type="ChEBI" id="CHEBI:29108"/>
        <label>1</label>
    </ligand>
</feature>
<dbReference type="Gene3D" id="1.10.520.10">
    <property type="match status" value="1"/>
</dbReference>
<feature type="disulfide bond" evidence="17">
    <location>
        <begin position="124"/>
        <end position="325"/>
    </location>
</feature>
<evidence type="ECO:0000259" key="20">
    <source>
        <dbReference type="PROSITE" id="PS50873"/>
    </source>
</evidence>
<dbReference type="SUPFAM" id="SSF48113">
    <property type="entry name" value="Heme-dependent peroxidases"/>
    <property type="match status" value="1"/>
</dbReference>
<keyword evidence="9 18" id="KW-0560">Oxidoreductase</keyword>
<feature type="disulfide bond" evidence="17">
    <location>
        <begin position="203"/>
        <end position="235"/>
    </location>
</feature>
<name>A0A445EYZ9_GLYSO</name>
<accession>A0A445EYZ9</accession>
<keyword evidence="18" id="KW-0732">Signal</keyword>
<dbReference type="Gramene" id="XM_028365139.1">
    <property type="protein sequence ID" value="XP_028220940.1"/>
    <property type="gene ID" value="LOC114402530"/>
</dbReference>
<dbReference type="PROSITE" id="PS00436">
    <property type="entry name" value="PEROXIDASE_2"/>
    <property type="match status" value="1"/>
</dbReference>
<dbReference type="EMBL" id="QZWG01000020">
    <property type="protein sequence ID" value="RZB41765.1"/>
    <property type="molecule type" value="Genomic_DNA"/>
</dbReference>
<dbReference type="InterPro" id="IPR000823">
    <property type="entry name" value="Peroxidase_pln"/>
</dbReference>
<evidence type="ECO:0000256" key="1">
    <source>
        <dbReference type="ARBA" id="ARBA00000189"/>
    </source>
</evidence>
<evidence type="ECO:0000256" key="3">
    <source>
        <dbReference type="ARBA" id="ARBA00006873"/>
    </source>
</evidence>
<evidence type="ECO:0000256" key="2">
    <source>
        <dbReference type="ARBA" id="ARBA00002322"/>
    </source>
</evidence>
<evidence type="ECO:0000256" key="17">
    <source>
        <dbReference type="PIRSR" id="PIRSR600823-5"/>
    </source>
</evidence>
<dbReference type="CDD" id="cd00693">
    <property type="entry name" value="secretory_peroxidase"/>
    <property type="match status" value="1"/>
</dbReference>
<dbReference type="Gene3D" id="1.10.420.10">
    <property type="entry name" value="Peroxidase, domain 2"/>
    <property type="match status" value="1"/>
</dbReference>
<dbReference type="GO" id="GO:0046872">
    <property type="term" value="F:metal ion binding"/>
    <property type="evidence" value="ECO:0007669"/>
    <property type="project" value="UniProtKB-UniRule"/>
</dbReference>
<feature type="binding site" evidence="15">
    <location>
        <position position="76"/>
    </location>
    <ligand>
        <name>Ca(2+)</name>
        <dbReference type="ChEBI" id="CHEBI:29108"/>
        <label>1</label>
    </ligand>
</feature>
<feature type="region of interest" description="Disordered" evidence="19">
    <location>
        <begin position="229"/>
        <end position="249"/>
    </location>
</feature>
<feature type="binding site" evidence="14">
    <location>
        <position position="166"/>
    </location>
    <ligand>
        <name>substrate</name>
    </ligand>
</feature>
<feature type="active site" description="Proton acceptor" evidence="13">
    <location>
        <position position="68"/>
    </location>
</feature>
<dbReference type="GO" id="GO:0140825">
    <property type="term" value="F:lactoperoxidase activity"/>
    <property type="evidence" value="ECO:0007669"/>
    <property type="project" value="UniProtKB-EC"/>
</dbReference>
<evidence type="ECO:0000256" key="16">
    <source>
        <dbReference type="PIRSR" id="PIRSR600823-4"/>
    </source>
</evidence>
<evidence type="ECO:0000256" key="6">
    <source>
        <dbReference type="ARBA" id="ARBA00022617"/>
    </source>
</evidence>
<dbReference type="Pfam" id="PF00141">
    <property type="entry name" value="peroxidase"/>
    <property type="match status" value="1"/>
</dbReference>
<evidence type="ECO:0000256" key="14">
    <source>
        <dbReference type="PIRSR" id="PIRSR600823-2"/>
    </source>
</evidence>
<dbReference type="GO" id="GO:0006979">
    <property type="term" value="P:response to oxidative stress"/>
    <property type="evidence" value="ECO:0007669"/>
    <property type="project" value="UniProtKB-UniRule"/>
</dbReference>
<evidence type="ECO:0000313" key="22">
    <source>
        <dbReference type="Proteomes" id="UP000289340"/>
    </source>
</evidence>
<dbReference type="EC" id="1.11.1.7" evidence="4 18"/>
<keyword evidence="22" id="KW-1185">Reference proteome</keyword>
<dbReference type="PANTHER" id="PTHR31235">
    <property type="entry name" value="PEROXIDASE 25-RELATED"/>
    <property type="match status" value="1"/>
</dbReference>
<comment type="catalytic activity">
    <reaction evidence="1 18">
        <text>2 a phenolic donor + H2O2 = 2 a phenolic radical donor + 2 H2O</text>
        <dbReference type="Rhea" id="RHEA:56136"/>
        <dbReference type="ChEBI" id="CHEBI:15377"/>
        <dbReference type="ChEBI" id="CHEBI:16240"/>
        <dbReference type="ChEBI" id="CHEBI:139520"/>
        <dbReference type="ChEBI" id="CHEBI:139521"/>
        <dbReference type="EC" id="1.11.1.7"/>
    </reaction>
</comment>
<dbReference type="GO" id="GO:0005576">
    <property type="term" value="C:extracellular region"/>
    <property type="evidence" value="ECO:0007669"/>
    <property type="project" value="UniProtKB-SubCell"/>
</dbReference>
<feature type="binding site" evidence="15">
    <location>
        <position position="257"/>
    </location>
    <ligand>
        <name>Ca(2+)</name>
        <dbReference type="ChEBI" id="CHEBI:29108"/>
        <label>2</label>
    </ligand>
</feature>
<feature type="binding site" evidence="15">
    <location>
        <position position="252"/>
    </location>
    <ligand>
        <name>Ca(2+)</name>
        <dbReference type="ChEBI" id="CHEBI:29108"/>
        <label>2</label>
    </ligand>
</feature>
<feature type="chain" id="PRO_5018823194" description="Peroxidase" evidence="18">
    <location>
        <begin position="27"/>
        <end position="329"/>
    </location>
</feature>
<evidence type="ECO:0000256" key="13">
    <source>
        <dbReference type="PIRSR" id="PIRSR600823-1"/>
    </source>
</evidence>
<dbReference type="AlphaFoldDB" id="A0A445EYZ9"/>
<keyword evidence="18" id="KW-0964">Secreted</keyword>
<reference evidence="21 22" key="1">
    <citation type="submission" date="2018-09" db="EMBL/GenBank/DDBJ databases">
        <title>A high-quality reference genome of wild soybean provides a powerful tool to mine soybean genomes.</title>
        <authorList>
            <person name="Xie M."/>
            <person name="Chung C.Y.L."/>
            <person name="Li M.-W."/>
            <person name="Wong F.-L."/>
            <person name="Chan T.-F."/>
            <person name="Lam H.-M."/>
        </authorList>
    </citation>
    <scope>NUCLEOTIDE SEQUENCE [LARGE SCALE GENOMIC DNA]</scope>
    <source>
        <strain evidence="22">cv. W05</strain>
        <tissue evidence="21">Hypocotyl of etiolated seedlings</tissue>
    </source>
</reference>
<feature type="domain" description="Plant heme peroxidase family profile" evidence="20">
    <location>
        <begin position="27"/>
        <end position="329"/>
    </location>
</feature>
<proteinExistence type="inferred from homology"/>
<dbReference type="Proteomes" id="UP000289340">
    <property type="component" value="Chromosome 20"/>
</dbReference>
<evidence type="ECO:0000256" key="18">
    <source>
        <dbReference type="RuleBase" id="RU362060"/>
    </source>
</evidence>
<comment type="caution">
    <text evidence="21">The sequence shown here is derived from an EMBL/GenBank/DDBJ whole genome shotgun (WGS) entry which is preliminary data.</text>
</comment>
<dbReference type="InterPro" id="IPR019793">
    <property type="entry name" value="Peroxidases_heam-ligand_BS"/>
</dbReference>
<organism evidence="21 22">
    <name type="scientific">Glycine soja</name>
    <name type="common">Wild soybean</name>
    <dbReference type="NCBI Taxonomy" id="3848"/>
    <lineage>
        <taxon>Eukaryota</taxon>
        <taxon>Viridiplantae</taxon>
        <taxon>Streptophyta</taxon>
        <taxon>Embryophyta</taxon>
        <taxon>Tracheophyta</taxon>
        <taxon>Spermatophyta</taxon>
        <taxon>Magnoliopsida</taxon>
        <taxon>eudicotyledons</taxon>
        <taxon>Gunneridae</taxon>
        <taxon>Pentapetalae</taxon>
        <taxon>rosids</taxon>
        <taxon>fabids</taxon>
        <taxon>Fabales</taxon>
        <taxon>Fabaceae</taxon>
        <taxon>Papilionoideae</taxon>
        <taxon>50 kb inversion clade</taxon>
        <taxon>NPAAA clade</taxon>
        <taxon>indigoferoid/millettioid clade</taxon>
        <taxon>Phaseoleae</taxon>
        <taxon>Glycine</taxon>
        <taxon>Glycine subgen. Soja</taxon>
    </lineage>
</organism>
<evidence type="ECO:0000256" key="12">
    <source>
        <dbReference type="ARBA" id="ARBA00023180"/>
    </source>
</evidence>
<protein>
    <recommendedName>
        <fullName evidence="4 18">Peroxidase</fullName>
        <ecNumber evidence="4 18">1.11.1.7</ecNumber>
    </recommendedName>
</protein>
<dbReference type="InterPro" id="IPR002016">
    <property type="entry name" value="Haem_peroxidase"/>
</dbReference>
<evidence type="ECO:0000256" key="4">
    <source>
        <dbReference type="ARBA" id="ARBA00012313"/>
    </source>
</evidence>
<evidence type="ECO:0000256" key="10">
    <source>
        <dbReference type="ARBA" id="ARBA00023004"/>
    </source>
</evidence>
<evidence type="ECO:0000256" key="5">
    <source>
        <dbReference type="ARBA" id="ARBA00022559"/>
    </source>
</evidence>
<comment type="subcellular location">
    <subcellularLocation>
        <location evidence="18">Secreted</location>
    </subcellularLocation>
</comment>
<dbReference type="InterPro" id="IPR033905">
    <property type="entry name" value="Secretory_peroxidase"/>
</dbReference>
<feature type="disulfide bond" evidence="17">
    <location>
        <begin position="37"/>
        <end position="118"/>
    </location>
</feature>
<comment type="similarity">
    <text evidence="3">Belongs to the peroxidase family. Ascorbate peroxidase subfamily.</text>
</comment>
<keyword evidence="8 15" id="KW-0106">Calcium</keyword>
<feature type="site" description="Transition state stabilizer" evidence="16">
    <location>
        <position position="64"/>
    </location>
</feature>
<dbReference type="GO" id="GO:0042744">
    <property type="term" value="P:hydrogen peroxide catabolic process"/>
    <property type="evidence" value="ECO:0007669"/>
    <property type="project" value="UniProtKB-KW"/>
</dbReference>